<dbReference type="EMBL" id="CM045759">
    <property type="protein sequence ID" value="KAI8016987.1"/>
    <property type="molecule type" value="Genomic_DNA"/>
</dbReference>
<proteinExistence type="predicted"/>
<accession>A0ACC0HVK8</accession>
<protein>
    <submittedName>
        <fullName evidence="1">Protein NIM1-INTERACTING 2</fullName>
    </submittedName>
</protein>
<comment type="caution">
    <text evidence="1">The sequence shown here is derived from an EMBL/GenBank/DDBJ whole genome shotgun (WGS) entry which is preliminary data.</text>
</comment>
<keyword evidence="2" id="KW-1185">Reference proteome</keyword>
<dbReference type="Proteomes" id="UP001060215">
    <property type="component" value="Chromosome 2"/>
</dbReference>
<evidence type="ECO:0000313" key="2">
    <source>
        <dbReference type="Proteomes" id="UP001060215"/>
    </source>
</evidence>
<sequence length="126" mass="13328">MEEEKKKRKRSAEDDEVGGGGGGGGGRRREREEAVKAVAVEAAPTEEEVEEFFAILRRMHVAVKYFENSGGDGVRKVKGRCGAALEAEVIAAADGVKAAEESVVNGVRENGVLDLNAVPEAESNSV</sequence>
<evidence type="ECO:0000313" key="1">
    <source>
        <dbReference type="EMBL" id="KAI8016987.1"/>
    </source>
</evidence>
<organism evidence="1 2">
    <name type="scientific">Camellia lanceoleosa</name>
    <dbReference type="NCBI Taxonomy" id="1840588"/>
    <lineage>
        <taxon>Eukaryota</taxon>
        <taxon>Viridiplantae</taxon>
        <taxon>Streptophyta</taxon>
        <taxon>Embryophyta</taxon>
        <taxon>Tracheophyta</taxon>
        <taxon>Spermatophyta</taxon>
        <taxon>Magnoliopsida</taxon>
        <taxon>eudicotyledons</taxon>
        <taxon>Gunneridae</taxon>
        <taxon>Pentapetalae</taxon>
        <taxon>asterids</taxon>
        <taxon>Ericales</taxon>
        <taxon>Theaceae</taxon>
        <taxon>Camellia</taxon>
    </lineage>
</organism>
<gene>
    <name evidence="1" type="ORF">LOK49_LG04G01740</name>
</gene>
<reference evidence="1 2" key="1">
    <citation type="journal article" date="2022" name="Plant J.">
        <title>Chromosome-level genome of Camellia lanceoleosa provides a valuable resource for understanding genome evolution and self-incompatibility.</title>
        <authorList>
            <person name="Gong W."/>
            <person name="Xiao S."/>
            <person name="Wang L."/>
            <person name="Liao Z."/>
            <person name="Chang Y."/>
            <person name="Mo W."/>
            <person name="Hu G."/>
            <person name="Li W."/>
            <person name="Zhao G."/>
            <person name="Zhu H."/>
            <person name="Hu X."/>
            <person name="Ji K."/>
            <person name="Xiang X."/>
            <person name="Song Q."/>
            <person name="Yuan D."/>
            <person name="Jin S."/>
            <person name="Zhang L."/>
        </authorList>
    </citation>
    <scope>NUCLEOTIDE SEQUENCE [LARGE SCALE GENOMIC DNA]</scope>
    <source>
        <strain evidence="1">SQ_2022a</strain>
    </source>
</reference>
<name>A0ACC0HVK8_9ERIC</name>